<evidence type="ECO:0000259" key="5">
    <source>
        <dbReference type="PROSITE" id="PS50887"/>
    </source>
</evidence>
<dbReference type="CDD" id="cd01948">
    <property type="entry name" value="EAL"/>
    <property type="match status" value="1"/>
</dbReference>
<proteinExistence type="predicted"/>
<dbReference type="PROSITE" id="PS50887">
    <property type="entry name" value="GGDEF"/>
    <property type="match status" value="1"/>
</dbReference>
<feature type="transmembrane region" description="Helical" evidence="1">
    <location>
        <begin position="76"/>
        <end position="96"/>
    </location>
</feature>
<dbReference type="SUPFAM" id="SSF141868">
    <property type="entry name" value="EAL domain-like"/>
    <property type="match status" value="1"/>
</dbReference>
<dbReference type="SUPFAM" id="SSF55785">
    <property type="entry name" value="PYP-like sensor domain (PAS domain)"/>
    <property type="match status" value="2"/>
</dbReference>
<dbReference type="InterPro" id="IPR029787">
    <property type="entry name" value="Nucleotide_cyclase"/>
</dbReference>
<evidence type="ECO:0000259" key="6">
    <source>
        <dbReference type="PROSITE" id="PS50924"/>
    </source>
</evidence>
<dbReference type="PROSITE" id="PS50924">
    <property type="entry name" value="MHYT"/>
    <property type="match status" value="1"/>
</dbReference>
<dbReference type="Gene3D" id="3.30.70.270">
    <property type="match status" value="1"/>
</dbReference>
<dbReference type="RefSeq" id="WP_120325653.1">
    <property type="nucleotide sequence ID" value="NZ_RAPF01000009.1"/>
</dbReference>
<evidence type="ECO:0000313" key="7">
    <source>
        <dbReference type="EMBL" id="RKF18379.1"/>
    </source>
</evidence>
<keyword evidence="1" id="KW-0812">Transmembrane</keyword>
<sequence>MVAFLEHSHDMRLVIFAAFICIATTCVAALMLRFLVSQENKYNRNRTLLLAASLIGFGVWATHFVAMLGYSMPGDVQYSLFSTVLSLLIGQGAIWIALKLAFDFNGRIYPYAGGAVAGLGVCLLHYIGISGASYAHMIVWQPLLVGASVIGGIVFTTMAFPLLIGPHNLFRSTMGAVSFVVAVLILHFVGMAAITVADGDYVAPTGMLLSSTELASIVGLTALIMLGVTITAVFIELQNEIRLFHSNREFGVLIQSIQDTAIYLLDPSGNIMTWNKGAARLKGYSAKEAIGMNFSTFFSEEDRRRSWPQIALERARRDGAFNAQGRRYRKDGTWFWADVTIEPVYKEDGSLRGYAKVTRDITERKSFEEQVSELSANLDAALENMRQGLCLFDAKGKLVLSNSRTAEILDLSMDDLTPGRSFRDLVDLVLADFDGEEADYRRARAFDAHDRFMASPDGGAFTIERKDGVFLCISERPRLDGGWVSTFDDVSESHRSAKRIKHLSSHDSLTGLPNRSFFRQLLDQQIEEMRGHEGNVVLAMLNLNRFKDVNDKFGHSVGDELLQMVAQRIRHAIGEGVITTRLSGDEFAVFKRVVSTSDINAFASSLESAITNITLPGGAAGIISGSVGIAVYPQDAENTEVLFSNADLALSRAKKEPLRRCCYYEPEMDEDVRNRRVLQADILNALEDQQFQLLYQVQCCVATGEPIGYEALLRWMHPEYGMVTPDRFIDAAEQNGLIIPLGEWVIRQACRDAASWSKPYKVAVNISPIQLVQMDLPRIITESLLEAGLPASRLEVEITETAIIDDKLRALTNLRRIKALGVSVAIDDFGTGYSSLDTLNSFEFDKIKIDRSFLADCCDNENAQAIIRAVLALGQSLGLPVLAEGVENEQQLALLRAMDCAEAQGYYFGKPGEYREGDEGGNSLQFASS</sequence>
<dbReference type="CDD" id="cd01949">
    <property type="entry name" value="GGDEF"/>
    <property type="match status" value="1"/>
</dbReference>
<dbReference type="Pfam" id="PF00990">
    <property type="entry name" value="GGDEF"/>
    <property type="match status" value="1"/>
</dbReference>
<dbReference type="SMART" id="SM00091">
    <property type="entry name" value="PAS"/>
    <property type="match status" value="2"/>
</dbReference>
<keyword evidence="1" id="KW-0472">Membrane</keyword>
<dbReference type="InterPro" id="IPR000014">
    <property type="entry name" value="PAS"/>
</dbReference>
<dbReference type="PROSITE" id="PS50113">
    <property type="entry name" value="PAC"/>
    <property type="match status" value="1"/>
</dbReference>
<dbReference type="InterPro" id="IPR043128">
    <property type="entry name" value="Rev_trsase/Diguanyl_cyclase"/>
</dbReference>
<dbReference type="Pfam" id="PF13426">
    <property type="entry name" value="PAS_9"/>
    <property type="match status" value="1"/>
</dbReference>
<dbReference type="Gene3D" id="3.30.450.20">
    <property type="entry name" value="PAS domain"/>
    <property type="match status" value="2"/>
</dbReference>
<keyword evidence="1" id="KW-1133">Transmembrane helix</keyword>
<dbReference type="InterPro" id="IPR001633">
    <property type="entry name" value="EAL_dom"/>
</dbReference>
<gene>
    <name evidence="7" type="ORF">D6851_14660</name>
</gene>
<dbReference type="PROSITE" id="PS50112">
    <property type="entry name" value="PAS"/>
    <property type="match status" value="1"/>
</dbReference>
<feature type="transmembrane region" description="Helical" evidence="1">
    <location>
        <begin position="13"/>
        <end position="36"/>
    </location>
</feature>
<dbReference type="SMART" id="SM00086">
    <property type="entry name" value="PAC"/>
    <property type="match status" value="1"/>
</dbReference>
<dbReference type="Gene3D" id="3.20.20.450">
    <property type="entry name" value="EAL domain"/>
    <property type="match status" value="1"/>
</dbReference>
<feature type="domain" description="MHYT" evidence="6">
    <location>
        <begin position="9"/>
        <end position="197"/>
    </location>
</feature>
<dbReference type="Pfam" id="PF12860">
    <property type="entry name" value="PAS_7"/>
    <property type="match status" value="1"/>
</dbReference>
<feature type="domain" description="PAC" evidence="3">
    <location>
        <begin position="321"/>
        <end position="373"/>
    </location>
</feature>
<feature type="transmembrane region" description="Helical" evidence="1">
    <location>
        <begin position="176"/>
        <end position="194"/>
    </location>
</feature>
<dbReference type="InterPro" id="IPR035965">
    <property type="entry name" value="PAS-like_dom_sf"/>
</dbReference>
<dbReference type="Proteomes" id="UP000284395">
    <property type="component" value="Unassembled WGS sequence"/>
</dbReference>
<dbReference type="CDD" id="cd00130">
    <property type="entry name" value="PAS"/>
    <property type="match status" value="1"/>
</dbReference>
<dbReference type="AlphaFoldDB" id="A0A420ECE2"/>
<feature type="transmembrane region" description="Helical" evidence="1">
    <location>
        <begin position="108"/>
        <end position="127"/>
    </location>
</feature>
<evidence type="ECO:0000259" key="4">
    <source>
        <dbReference type="PROSITE" id="PS50883"/>
    </source>
</evidence>
<feature type="transmembrane region" description="Helical" evidence="1">
    <location>
        <begin position="214"/>
        <end position="235"/>
    </location>
</feature>
<accession>A0A420ECE2</accession>
<dbReference type="OrthoDB" id="9814202at2"/>
<dbReference type="Pfam" id="PF00563">
    <property type="entry name" value="EAL"/>
    <property type="match status" value="1"/>
</dbReference>
<comment type="caution">
    <text evidence="7">The sequence shown here is derived from an EMBL/GenBank/DDBJ whole genome shotgun (WGS) entry which is preliminary data.</text>
</comment>
<dbReference type="InterPro" id="IPR000700">
    <property type="entry name" value="PAS-assoc_C"/>
</dbReference>
<dbReference type="InterPro" id="IPR035919">
    <property type="entry name" value="EAL_sf"/>
</dbReference>
<keyword evidence="8" id="KW-1185">Reference proteome</keyword>
<evidence type="ECO:0000313" key="8">
    <source>
        <dbReference type="Proteomes" id="UP000284395"/>
    </source>
</evidence>
<dbReference type="InterPro" id="IPR005330">
    <property type="entry name" value="MHYT_dom"/>
</dbReference>
<dbReference type="InterPro" id="IPR000160">
    <property type="entry name" value="GGDEF_dom"/>
</dbReference>
<dbReference type="NCBIfam" id="TIGR00229">
    <property type="entry name" value="sensory_box"/>
    <property type="match status" value="1"/>
</dbReference>
<feature type="domain" description="GGDEF" evidence="5">
    <location>
        <begin position="534"/>
        <end position="666"/>
    </location>
</feature>
<protein>
    <submittedName>
        <fullName evidence="7">EAL domain-containing protein</fullName>
    </submittedName>
</protein>
<evidence type="ECO:0000259" key="2">
    <source>
        <dbReference type="PROSITE" id="PS50112"/>
    </source>
</evidence>
<feature type="domain" description="PAS" evidence="2">
    <location>
        <begin position="246"/>
        <end position="319"/>
    </location>
</feature>
<feature type="transmembrane region" description="Helical" evidence="1">
    <location>
        <begin position="48"/>
        <end position="70"/>
    </location>
</feature>
<dbReference type="InterPro" id="IPR001610">
    <property type="entry name" value="PAC"/>
</dbReference>
<reference evidence="7 8" key="1">
    <citation type="submission" date="2018-09" db="EMBL/GenBank/DDBJ databases">
        <title>Altererythrobacter spongiae sp. nov., isolated from a marine sponge.</title>
        <authorList>
            <person name="Zhuang L."/>
            <person name="Luo L."/>
        </authorList>
    </citation>
    <scope>NUCLEOTIDE SEQUENCE [LARGE SCALE GENOMIC DNA]</scope>
    <source>
        <strain evidence="7 8">HN-Y73</strain>
    </source>
</reference>
<feature type="transmembrane region" description="Helical" evidence="1">
    <location>
        <begin position="139"/>
        <end position="164"/>
    </location>
</feature>
<dbReference type="PANTHER" id="PTHR44757:SF2">
    <property type="entry name" value="BIOFILM ARCHITECTURE MAINTENANCE PROTEIN MBAA"/>
    <property type="match status" value="1"/>
</dbReference>
<dbReference type="SUPFAM" id="SSF55073">
    <property type="entry name" value="Nucleotide cyclase"/>
    <property type="match status" value="1"/>
</dbReference>
<dbReference type="InterPro" id="IPR052155">
    <property type="entry name" value="Biofilm_reg_signaling"/>
</dbReference>
<name>A0A420ECE2_9SPHN</name>
<dbReference type="SMART" id="SM00267">
    <property type="entry name" value="GGDEF"/>
    <property type="match status" value="1"/>
</dbReference>
<evidence type="ECO:0000259" key="3">
    <source>
        <dbReference type="PROSITE" id="PS50113"/>
    </source>
</evidence>
<dbReference type="GO" id="GO:0016020">
    <property type="term" value="C:membrane"/>
    <property type="evidence" value="ECO:0007669"/>
    <property type="project" value="UniProtKB-UniRule"/>
</dbReference>
<dbReference type="Pfam" id="PF03707">
    <property type="entry name" value="MHYT"/>
    <property type="match status" value="2"/>
</dbReference>
<dbReference type="PROSITE" id="PS50883">
    <property type="entry name" value="EAL"/>
    <property type="match status" value="1"/>
</dbReference>
<evidence type="ECO:0000256" key="1">
    <source>
        <dbReference type="PROSITE-ProRule" id="PRU00244"/>
    </source>
</evidence>
<feature type="domain" description="EAL" evidence="4">
    <location>
        <begin position="675"/>
        <end position="925"/>
    </location>
</feature>
<dbReference type="SMART" id="SM00052">
    <property type="entry name" value="EAL"/>
    <property type="match status" value="1"/>
</dbReference>
<organism evidence="7 8">
    <name type="scientific">Altericroceibacterium spongiae</name>
    <dbReference type="NCBI Taxonomy" id="2320269"/>
    <lineage>
        <taxon>Bacteria</taxon>
        <taxon>Pseudomonadati</taxon>
        <taxon>Pseudomonadota</taxon>
        <taxon>Alphaproteobacteria</taxon>
        <taxon>Sphingomonadales</taxon>
        <taxon>Erythrobacteraceae</taxon>
        <taxon>Altericroceibacterium</taxon>
    </lineage>
</organism>
<dbReference type="NCBIfam" id="TIGR00254">
    <property type="entry name" value="GGDEF"/>
    <property type="match status" value="1"/>
</dbReference>
<dbReference type="PANTHER" id="PTHR44757">
    <property type="entry name" value="DIGUANYLATE CYCLASE DGCP"/>
    <property type="match status" value="1"/>
</dbReference>
<dbReference type="EMBL" id="RAPF01000009">
    <property type="protein sequence ID" value="RKF18379.1"/>
    <property type="molecule type" value="Genomic_DNA"/>
</dbReference>